<dbReference type="EMBL" id="AYLP01000210">
    <property type="protein sequence ID" value="ESS62105.1"/>
    <property type="molecule type" value="Genomic_DNA"/>
</dbReference>
<feature type="compositionally biased region" description="Basic and acidic residues" evidence="1">
    <location>
        <begin position="1"/>
        <end position="22"/>
    </location>
</feature>
<evidence type="ECO:0000313" key="2">
    <source>
        <dbReference type="EMBL" id="ESS62105.1"/>
    </source>
</evidence>
<feature type="compositionally biased region" description="Low complexity" evidence="1">
    <location>
        <begin position="68"/>
        <end position="82"/>
    </location>
</feature>
<evidence type="ECO:0000256" key="1">
    <source>
        <dbReference type="SAM" id="MobiDB-lite"/>
    </source>
</evidence>
<accession>V5AN25</accession>
<comment type="caution">
    <text evidence="2">The sequence shown here is derived from an EMBL/GenBank/DDBJ whole genome shotgun (WGS) entry which is preliminary data.</text>
</comment>
<sequence length="93" mass="9997">MESNRGDKRCGRHTEGTPHEARAAATHAPCAATPTHRWKREKKTGAAHKAPPHAHTARAVRRVGTPHGGCTHTRGGAAHTATQKQSNTNNKKE</sequence>
<dbReference type="AlphaFoldDB" id="V5AN25"/>
<evidence type="ECO:0000313" key="3">
    <source>
        <dbReference type="Proteomes" id="UP000017861"/>
    </source>
</evidence>
<feature type="compositionally biased region" description="Low complexity" evidence="1">
    <location>
        <begin position="23"/>
        <end position="35"/>
    </location>
</feature>
<feature type="compositionally biased region" description="Polar residues" evidence="1">
    <location>
        <begin position="83"/>
        <end position="93"/>
    </location>
</feature>
<feature type="region of interest" description="Disordered" evidence="1">
    <location>
        <begin position="1"/>
        <end position="93"/>
    </location>
</feature>
<protein>
    <submittedName>
        <fullName evidence="2">Uncharacterized protein</fullName>
    </submittedName>
</protein>
<dbReference type="Proteomes" id="UP000017861">
    <property type="component" value="Unassembled WGS sequence"/>
</dbReference>
<organism evidence="2 3">
    <name type="scientific">Trypanosoma cruzi Dm28c</name>
    <dbReference type="NCBI Taxonomy" id="1416333"/>
    <lineage>
        <taxon>Eukaryota</taxon>
        <taxon>Discoba</taxon>
        <taxon>Euglenozoa</taxon>
        <taxon>Kinetoplastea</taxon>
        <taxon>Metakinetoplastina</taxon>
        <taxon>Trypanosomatida</taxon>
        <taxon>Trypanosomatidae</taxon>
        <taxon>Trypanosoma</taxon>
        <taxon>Schizotrypanum</taxon>
    </lineage>
</organism>
<reference evidence="2 3" key="1">
    <citation type="journal article" date="2014" name="Genome Announc.">
        <title>Trypanosoma cruzi Clone Dm28c Draft Genome Sequence.</title>
        <authorList>
            <person name="Grisard E.C."/>
            <person name="Teixeira S.M."/>
            <person name="de Almeida L.G."/>
            <person name="Stoco P.H."/>
            <person name="Gerber A.L."/>
            <person name="Talavera-Lopez C."/>
            <person name="Lima O.C."/>
            <person name="Andersson B."/>
            <person name="de Vasconcelos A.T."/>
        </authorList>
    </citation>
    <scope>NUCLEOTIDE SEQUENCE [LARGE SCALE GENOMIC DNA]</scope>
    <source>
        <strain evidence="2 3">Dm28c</strain>
    </source>
</reference>
<dbReference type="VEuPathDB" id="TriTrypDB:TCDM_10253"/>
<name>V5AN25_TRYCR</name>
<feature type="compositionally biased region" description="Basic residues" evidence="1">
    <location>
        <begin position="36"/>
        <end position="61"/>
    </location>
</feature>
<gene>
    <name evidence="2" type="ORF">TCDM_10253</name>
</gene>
<proteinExistence type="predicted"/>